<protein>
    <recommendedName>
        <fullName evidence="6">RNA pseudouridylate synthase domain-containing protein 4</fullName>
    </recommendedName>
</protein>
<evidence type="ECO:0000313" key="5">
    <source>
        <dbReference type="Proteomes" id="UP001177670"/>
    </source>
</evidence>
<comment type="similarity">
    <text evidence="2">Belongs to the pseudouridine synthase RluA family.</text>
</comment>
<evidence type="ECO:0008006" key="6">
    <source>
        <dbReference type="Google" id="ProtNLM"/>
    </source>
</evidence>
<reference evidence="4" key="1">
    <citation type="submission" date="2021-10" db="EMBL/GenBank/DDBJ databases">
        <title>Melipona bicolor Genome sequencing and assembly.</title>
        <authorList>
            <person name="Araujo N.S."/>
            <person name="Arias M.C."/>
        </authorList>
    </citation>
    <scope>NUCLEOTIDE SEQUENCE</scope>
    <source>
        <strain evidence="4">USP_2M_L1-L4_2017</strain>
        <tissue evidence="4">Whole body</tissue>
    </source>
</reference>
<dbReference type="AlphaFoldDB" id="A0AA40KP14"/>
<name>A0AA40KP14_9HYME</name>
<sequence length="345" mass="39899">MLVLISKSYAIKYMYITVSCLKILKRNYIKNHPYKYIHPWKSLSQFTDDLLNNIIYNKDGLVALNKPYGIRRRIFESRINERENNVPYGVNYTLEDALPNIATQLNYPNLTIVKCPEMYMSGITLLAANSRVHRSIELSYKNYKYPPNTYWIITVGIPKQLKSEFHLAVKAISNPQFKERKLVLTTSWSQNDKKLRRVKLMKGEYEVLSNSTLNLCSLIQLKSSTHNKSTIRLFAATMLYSPVLGDNIYASRIQKVGNTYVRADPFFSCPGLPKLDTKLLKLLVVKPSEQTIIPTHIHLKSINLSNFFGRTLTIESPLMPYFDWSCKQLEFKHLMSTMDKACSTM</sequence>
<comment type="catalytic activity">
    <reaction evidence="1">
        <text>a uridine in mRNA = a pseudouridine in mRNA</text>
        <dbReference type="Rhea" id="RHEA:56644"/>
        <dbReference type="Rhea" id="RHEA-COMP:14658"/>
        <dbReference type="Rhea" id="RHEA-COMP:14659"/>
        <dbReference type="ChEBI" id="CHEBI:65314"/>
        <dbReference type="ChEBI" id="CHEBI:65315"/>
    </reaction>
</comment>
<accession>A0AA40KP14</accession>
<proteinExistence type="inferred from homology"/>
<dbReference type="PANTHER" id="PTHR21600:SF83">
    <property type="entry name" value="PSEUDOURIDYLATE SYNTHASE RPUSD4, MITOCHONDRIAL"/>
    <property type="match status" value="1"/>
</dbReference>
<dbReference type="PANTHER" id="PTHR21600">
    <property type="entry name" value="MITOCHONDRIAL RNA PSEUDOURIDINE SYNTHASE"/>
    <property type="match status" value="1"/>
</dbReference>
<dbReference type="Gene3D" id="3.30.2350.10">
    <property type="entry name" value="Pseudouridine synthase"/>
    <property type="match status" value="1"/>
</dbReference>
<evidence type="ECO:0000313" key="4">
    <source>
        <dbReference type="EMBL" id="KAK1127337.1"/>
    </source>
</evidence>
<keyword evidence="5" id="KW-1185">Reference proteome</keyword>
<dbReference type="GO" id="GO:0016853">
    <property type="term" value="F:isomerase activity"/>
    <property type="evidence" value="ECO:0007669"/>
    <property type="project" value="UniProtKB-KW"/>
</dbReference>
<keyword evidence="3" id="KW-0413">Isomerase</keyword>
<dbReference type="Proteomes" id="UP001177670">
    <property type="component" value="Unassembled WGS sequence"/>
</dbReference>
<evidence type="ECO:0000256" key="3">
    <source>
        <dbReference type="ARBA" id="ARBA00023235"/>
    </source>
</evidence>
<evidence type="ECO:0000256" key="1">
    <source>
        <dbReference type="ARBA" id="ARBA00001166"/>
    </source>
</evidence>
<dbReference type="InterPro" id="IPR050188">
    <property type="entry name" value="RluA_PseudoU_synthase"/>
</dbReference>
<comment type="caution">
    <text evidence="4">The sequence shown here is derived from an EMBL/GenBank/DDBJ whole genome shotgun (WGS) entry which is preliminary data.</text>
</comment>
<evidence type="ECO:0000256" key="2">
    <source>
        <dbReference type="ARBA" id="ARBA00010876"/>
    </source>
</evidence>
<dbReference type="EMBL" id="JAHYIQ010000012">
    <property type="protein sequence ID" value="KAK1127337.1"/>
    <property type="molecule type" value="Genomic_DNA"/>
</dbReference>
<organism evidence="4 5">
    <name type="scientific">Melipona bicolor</name>
    <dbReference type="NCBI Taxonomy" id="60889"/>
    <lineage>
        <taxon>Eukaryota</taxon>
        <taxon>Metazoa</taxon>
        <taxon>Ecdysozoa</taxon>
        <taxon>Arthropoda</taxon>
        <taxon>Hexapoda</taxon>
        <taxon>Insecta</taxon>
        <taxon>Pterygota</taxon>
        <taxon>Neoptera</taxon>
        <taxon>Endopterygota</taxon>
        <taxon>Hymenoptera</taxon>
        <taxon>Apocrita</taxon>
        <taxon>Aculeata</taxon>
        <taxon>Apoidea</taxon>
        <taxon>Anthophila</taxon>
        <taxon>Apidae</taxon>
        <taxon>Melipona</taxon>
    </lineage>
</organism>
<gene>
    <name evidence="4" type="ORF">K0M31_003880</name>
</gene>